<feature type="domain" description="Ice-binding protein C-terminal" evidence="2">
    <location>
        <begin position="171"/>
        <end position="193"/>
    </location>
</feature>
<dbReference type="OrthoDB" id="7571274at2"/>
<proteinExistence type="predicted"/>
<dbReference type="AlphaFoldDB" id="A0A2G8TK74"/>
<accession>A0A2G8TK74</accession>
<name>A0A2G8TK74_9BURK</name>
<keyword evidence="1" id="KW-0732">Signal</keyword>
<evidence type="ECO:0000256" key="1">
    <source>
        <dbReference type="SAM" id="SignalP"/>
    </source>
</evidence>
<evidence type="ECO:0000313" key="4">
    <source>
        <dbReference type="Proteomes" id="UP000230390"/>
    </source>
</evidence>
<sequence>MFKQSVISALILASATFAGAANAGLVGVKDIRVTQASGDYNLQVVELQAFQSLTGNNVALSSLGTVATASSVYYANNPNPGKAIDGQYLNKDFPNMFHSGGNANDWLNIAFSSVMELDSVTMFGRSDCCGFRDRYNVSFYGVTGTLLYSAVLDATNAQHMGSISLPNTAAAVPEPASLALLGMGLLGVGLSRRKQAAK</sequence>
<dbReference type="InterPro" id="IPR013424">
    <property type="entry name" value="Ice-binding_C"/>
</dbReference>
<evidence type="ECO:0000259" key="2">
    <source>
        <dbReference type="Pfam" id="PF07589"/>
    </source>
</evidence>
<dbReference type="EMBL" id="PDOC01000002">
    <property type="protein sequence ID" value="PIL46450.1"/>
    <property type="molecule type" value="Genomic_DNA"/>
</dbReference>
<dbReference type="InterPro" id="IPR008979">
    <property type="entry name" value="Galactose-bd-like_sf"/>
</dbReference>
<dbReference type="Gene3D" id="2.60.120.260">
    <property type="entry name" value="Galactose-binding domain-like"/>
    <property type="match status" value="1"/>
</dbReference>
<protein>
    <recommendedName>
        <fullName evidence="2">Ice-binding protein C-terminal domain-containing protein</fullName>
    </recommendedName>
</protein>
<dbReference type="RefSeq" id="WP_099787339.1">
    <property type="nucleotide sequence ID" value="NZ_JBHLYV010000001.1"/>
</dbReference>
<dbReference type="Pfam" id="PF07589">
    <property type="entry name" value="PEP-CTERM"/>
    <property type="match status" value="1"/>
</dbReference>
<dbReference type="NCBIfam" id="TIGR02595">
    <property type="entry name" value="PEP_CTERM"/>
    <property type="match status" value="1"/>
</dbReference>
<comment type="caution">
    <text evidence="3">The sequence shown here is derived from an EMBL/GenBank/DDBJ whole genome shotgun (WGS) entry which is preliminary data.</text>
</comment>
<keyword evidence="4" id="KW-1185">Reference proteome</keyword>
<feature type="chain" id="PRO_5013863155" description="Ice-binding protein C-terminal domain-containing protein" evidence="1">
    <location>
        <begin position="21"/>
        <end position="198"/>
    </location>
</feature>
<feature type="signal peptide" evidence="1">
    <location>
        <begin position="1"/>
        <end position="20"/>
    </location>
</feature>
<organism evidence="3 4">
    <name type="scientific">Massilia eurypsychrophila</name>
    <dbReference type="NCBI Taxonomy" id="1485217"/>
    <lineage>
        <taxon>Bacteria</taxon>
        <taxon>Pseudomonadati</taxon>
        <taxon>Pseudomonadota</taxon>
        <taxon>Betaproteobacteria</taxon>
        <taxon>Burkholderiales</taxon>
        <taxon>Oxalobacteraceae</taxon>
        <taxon>Telluria group</taxon>
        <taxon>Massilia</taxon>
    </lineage>
</organism>
<gene>
    <name evidence="3" type="ORF">CR105_05120</name>
</gene>
<dbReference type="Proteomes" id="UP000230390">
    <property type="component" value="Unassembled WGS sequence"/>
</dbReference>
<evidence type="ECO:0000313" key="3">
    <source>
        <dbReference type="EMBL" id="PIL46450.1"/>
    </source>
</evidence>
<dbReference type="SUPFAM" id="SSF49785">
    <property type="entry name" value="Galactose-binding domain-like"/>
    <property type="match status" value="1"/>
</dbReference>
<reference evidence="3 4" key="1">
    <citation type="submission" date="2017-10" db="EMBL/GenBank/DDBJ databases">
        <title>Massilia psychrophilum sp. nov., a novel purple-pigmented bacterium isolated from Tianshan glacier, Xinjiang Municipality, China.</title>
        <authorList>
            <person name="Wang H."/>
        </authorList>
    </citation>
    <scope>NUCLEOTIDE SEQUENCE [LARGE SCALE GENOMIC DNA]</scope>
    <source>
        <strain evidence="3 4">JCM 30074</strain>
    </source>
</reference>